<feature type="transmembrane region" description="Helical" evidence="9">
    <location>
        <begin position="72"/>
        <end position="90"/>
    </location>
</feature>
<feature type="region of interest" description="Disordered" evidence="8">
    <location>
        <begin position="400"/>
        <end position="441"/>
    </location>
</feature>
<evidence type="ECO:0000256" key="7">
    <source>
        <dbReference type="ARBA" id="ARBA00023136"/>
    </source>
</evidence>
<dbReference type="Pfam" id="PF01594">
    <property type="entry name" value="AI-2E_transport"/>
    <property type="match status" value="1"/>
</dbReference>
<keyword evidence="4" id="KW-1003">Cell membrane</keyword>
<comment type="subcellular location">
    <subcellularLocation>
        <location evidence="1">Cell membrane</location>
        <topology evidence="1">Multi-pass membrane protein</topology>
    </subcellularLocation>
</comment>
<feature type="transmembrane region" description="Helical" evidence="9">
    <location>
        <begin position="366"/>
        <end position="392"/>
    </location>
</feature>
<reference evidence="10 11" key="1">
    <citation type="submission" date="2021-01" db="EMBL/GenBank/DDBJ databases">
        <title>Whole genome shotgun sequence of Verrucosispora andamanensis NBRC 109075.</title>
        <authorList>
            <person name="Komaki H."/>
            <person name="Tamura T."/>
        </authorList>
    </citation>
    <scope>NUCLEOTIDE SEQUENCE [LARGE SCALE GENOMIC DNA]</scope>
    <source>
        <strain evidence="10 11">NBRC 109075</strain>
    </source>
</reference>
<dbReference type="Proteomes" id="UP000647017">
    <property type="component" value="Unassembled WGS sequence"/>
</dbReference>
<evidence type="ECO:0000256" key="9">
    <source>
        <dbReference type="SAM" id="Phobius"/>
    </source>
</evidence>
<keyword evidence="6 9" id="KW-1133">Transmembrane helix</keyword>
<protein>
    <submittedName>
        <fullName evidence="10">AI-2E family transporter</fullName>
    </submittedName>
</protein>
<keyword evidence="11" id="KW-1185">Reference proteome</keyword>
<dbReference type="EMBL" id="BOOZ01000059">
    <property type="protein sequence ID" value="GIJ12685.1"/>
    <property type="molecule type" value="Genomic_DNA"/>
</dbReference>
<evidence type="ECO:0000313" key="11">
    <source>
        <dbReference type="Proteomes" id="UP000647017"/>
    </source>
</evidence>
<evidence type="ECO:0000313" key="10">
    <source>
        <dbReference type="EMBL" id="GIJ12685.1"/>
    </source>
</evidence>
<feature type="transmembrane region" description="Helical" evidence="9">
    <location>
        <begin position="329"/>
        <end position="346"/>
    </location>
</feature>
<feature type="transmembrane region" description="Helical" evidence="9">
    <location>
        <begin position="125"/>
        <end position="147"/>
    </location>
</feature>
<feature type="transmembrane region" description="Helical" evidence="9">
    <location>
        <begin position="266"/>
        <end position="289"/>
    </location>
</feature>
<keyword evidence="7 9" id="KW-0472">Membrane</keyword>
<accession>A0ABQ4I456</accession>
<keyword evidence="5 9" id="KW-0812">Transmembrane</keyword>
<keyword evidence="3" id="KW-0813">Transport</keyword>
<evidence type="ECO:0000256" key="8">
    <source>
        <dbReference type="SAM" id="MobiDB-lite"/>
    </source>
</evidence>
<comment type="caution">
    <text evidence="10">The sequence shown here is derived from an EMBL/GenBank/DDBJ whole genome shotgun (WGS) entry which is preliminary data.</text>
</comment>
<dbReference type="PANTHER" id="PTHR21716:SF53">
    <property type="entry name" value="PERMEASE PERM-RELATED"/>
    <property type="match status" value="1"/>
</dbReference>
<dbReference type="InterPro" id="IPR002549">
    <property type="entry name" value="AI-2E-like"/>
</dbReference>
<organism evidence="10 11">
    <name type="scientific">Micromonospora andamanensis</name>
    <dbReference type="NCBI Taxonomy" id="1287068"/>
    <lineage>
        <taxon>Bacteria</taxon>
        <taxon>Bacillati</taxon>
        <taxon>Actinomycetota</taxon>
        <taxon>Actinomycetes</taxon>
        <taxon>Micromonosporales</taxon>
        <taxon>Micromonosporaceae</taxon>
        <taxon>Micromonospora</taxon>
    </lineage>
</organism>
<dbReference type="PANTHER" id="PTHR21716">
    <property type="entry name" value="TRANSMEMBRANE PROTEIN"/>
    <property type="match status" value="1"/>
</dbReference>
<evidence type="ECO:0000256" key="5">
    <source>
        <dbReference type="ARBA" id="ARBA00022692"/>
    </source>
</evidence>
<sequence>MSRFGQLRQRLHQAYATGRESVRTAREREDARRAERDRLIPEPVTSTEDGAVSTTSRDDADVPRGLRIAAAWSWRLIVIGLVGWALLRVFGAIRVVIVPLLVALLLAALLAPAVGWLLRARFPRTLATAVVLIGGLAAVVGTLTLVVNEFIRGLPELSSSASAGIGQIQDWLRDGPLKLSDGQLDRYIESGQNWINENSQALTSNAIATAGTVVEVFTGALLVLFATFFLLRDGDRIWRFLVGMFPVAARWRVDDAGRASWLTLVAYVRATVLVAFIDAVGIGIALVLFDVPFAFPLTALVFLSAFIPIVGATLSGAVAVLVALVDGGWVTALIILGAVVVVQQVEGNVLQPWIMGRAVALHPLPVVLAVTAGVVLEGIVGALVAVPLIAVLNTAVRRLSRQRPTPPAPTPSTPVPTPSTPVPPTPTPQVPDAVVVRSTAP</sequence>
<feature type="transmembrane region" description="Helical" evidence="9">
    <location>
        <begin position="206"/>
        <end position="231"/>
    </location>
</feature>
<feature type="compositionally biased region" description="Low complexity" evidence="8">
    <location>
        <begin position="430"/>
        <end position="441"/>
    </location>
</feature>
<feature type="compositionally biased region" description="Basic and acidic residues" evidence="8">
    <location>
        <begin position="20"/>
        <end position="40"/>
    </location>
</feature>
<feature type="transmembrane region" description="Helical" evidence="9">
    <location>
        <begin position="295"/>
        <end position="322"/>
    </location>
</feature>
<feature type="transmembrane region" description="Helical" evidence="9">
    <location>
        <begin position="96"/>
        <end position="118"/>
    </location>
</feature>
<comment type="similarity">
    <text evidence="2">Belongs to the autoinducer-2 exporter (AI-2E) (TC 2.A.86) family.</text>
</comment>
<name>A0ABQ4I456_9ACTN</name>
<gene>
    <name evidence="10" type="ORF">Van01_58990</name>
</gene>
<evidence type="ECO:0000256" key="1">
    <source>
        <dbReference type="ARBA" id="ARBA00004651"/>
    </source>
</evidence>
<evidence type="ECO:0000256" key="6">
    <source>
        <dbReference type="ARBA" id="ARBA00022989"/>
    </source>
</evidence>
<evidence type="ECO:0000256" key="4">
    <source>
        <dbReference type="ARBA" id="ARBA00022475"/>
    </source>
</evidence>
<proteinExistence type="inferred from homology"/>
<feature type="compositionally biased region" description="Pro residues" evidence="8">
    <location>
        <begin position="404"/>
        <end position="429"/>
    </location>
</feature>
<evidence type="ECO:0000256" key="3">
    <source>
        <dbReference type="ARBA" id="ARBA00022448"/>
    </source>
</evidence>
<evidence type="ECO:0000256" key="2">
    <source>
        <dbReference type="ARBA" id="ARBA00009773"/>
    </source>
</evidence>
<dbReference type="RefSeq" id="WP_204014528.1">
    <property type="nucleotide sequence ID" value="NZ_BOOZ01000059.1"/>
</dbReference>
<feature type="region of interest" description="Disordered" evidence="8">
    <location>
        <begin position="19"/>
        <end position="40"/>
    </location>
</feature>